<evidence type="ECO:0000256" key="1">
    <source>
        <dbReference type="ARBA" id="ARBA00009437"/>
    </source>
</evidence>
<comment type="similarity">
    <text evidence="1">Belongs to the LysR transcriptional regulatory family.</text>
</comment>
<dbReference type="RefSeq" id="WP_220220817.1">
    <property type="nucleotide sequence ID" value="NZ_CP048268.1"/>
</dbReference>
<feature type="domain" description="HTH lysR-type" evidence="4">
    <location>
        <begin position="1"/>
        <end position="60"/>
    </location>
</feature>
<evidence type="ECO:0000313" key="6">
    <source>
        <dbReference type="Proteomes" id="UP000826550"/>
    </source>
</evidence>
<dbReference type="PROSITE" id="PS50931">
    <property type="entry name" value="HTH_LYSR"/>
    <property type="match status" value="1"/>
</dbReference>
<protein>
    <submittedName>
        <fullName evidence="5">LysR family transcriptional regulator</fullName>
    </submittedName>
</protein>
<gene>
    <name evidence="5" type="ORF">GYM71_02735</name>
</gene>
<dbReference type="InterPro" id="IPR036388">
    <property type="entry name" value="WH-like_DNA-bd_sf"/>
</dbReference>
<keyword evidence="6" id="KW-1185">Reference proteome</keyword>
<evidence type="ECO:0000259" key="4">
    <source>
        <dbReference type="PROSITE" id="PS50931"/>
    </source>
</evidence>
<organism evidence="5 6">
    <name type="scientific">Lactobacillus panisapium</name>
    <dbReference type="NCBI Taxonomy" id="2012495"/>
    <lineage>
        <taxon>Bacteria</taxon>
        <taxon>Bacillati</taxon>
        <taxon>Bacillota</taxon>
        <taxon>Bacilli</taxon>
        <taxon>Lactobacillales</taxon>
        <taxon>Lactobacillaceae</taxon>
        <taxon>Lactobacillus</taxon>
    </lineage>
</organism>
<dbReference type="Proteomes" id="UP000826550">
    <property type="component" value="Chromosome"/>
</dbReference>
<proteinExistence type="inferred from homology"/>
<dbReference type="SUPFAM" id="SSF46785">
    <property type="entry name" value="Winged helix' DNA-binding domain"/>
    <property type="match status" value="1"/>
</dbReference>
<dbReference type="Gene3D" id="1.10.10.10">
    <property type="entry name" value="Winged helix-like DNA-binding domain superfamily/Winged helix DNA-binding domain"/>
    <property type="match status" value="1"/>
</dbReference>
<dbReference type="InterPro" id="IPR036390">
    <property type="entry name" value="WH_DNA-bd_sf"/>
</dbReference>
<dbReference type="Pfam" id="PF00126">
    <property type="entry name" value="HTH_1"/>
    <property type="match status" value="1"/>
</dbReference>
<accession>A0ABX8W6G5</accession>
<dbReference type="InterPro" id="IPR000847">
    <property type="entry name" value="LysR_HTH_N"/>
</dbReference>
<evidence type="ECO:0000313" key="5">
    <source>
        <dbReference type="EMBL" id="QYN52376.1"/>
    </source>
</evidence>
<dbReference type="PANTHER" id="PTHR30126">
    <property type="entry name" value="HTH-TYPE TRANSCRIPTIONAL REGULATOR"/>
    <property type="match status" value="1"/>
</dbReference>
<name>A0ABX8W6G5_9LACO</name>
<keyword evidence="2" id="KW-0805">Transcription regulation</keyword>
<keyword evidence="3" id="KW-0804">Transcription</keyword>
<dbReference type="PANTHER" id="PTHR30126:SF96">
    <property type="entry name" value="TRANSCRIPTIONAL REGULATORY PROTEIN, LYSR FAMILY"/>
    <property type="match status" value="1"/>
</dbReference>
<sequence length="291" mass="32862">MNYNLMPVKYFIDVVQTNGFISAAKRNYVSETAVSTAIKKLESELGQKLLNRSAGELSLTPVGKEFYHRAVEIVDLYTEIWRHPDPHPDQLLRIHFFQGLENETAKFAAKLPSSYEISFDEESLSTGIKRLINGNFDLLVGFQLAFVGNTKILSWPFEKVSFDLLFNKQECEQFHGEIKDLAQNCTLYMQNWKTTGIMDIQTAMLDAYNRDGWGHGTVAEVNSFAAACLKVNFGGGMTMVPHSFTLPKYCDNINRIAPRHLKQAFNVVIALSPAISDDVKKMVQKVTTLSY</sequence>
<evidence type="ECO:0000256" key="3">
    <source>
        <dbReference type="ARBA" id="ARBA00023163"/>
    </source>
</evidence>
<evidence type="ECO:0000256" key="2">
    <source>
        <dbReference type="ARBA" id="ARBA00023015"/>
    </source>
</evidence>
<reference evidence="5 6" key="1">
    <citation type="submission" date="2020-01" db="EMBL/GenBank/DDBJ databases">
        <title>Vast differences in strain-level diversity in the gut microbiota of two closely related honey bee species.</title>
        <authorList>
            <person name="Ellegaard K.M."/>
            <person name="Suenami S."/>
            <person name="Miyazaki R."/>
            <person name="Engel P."/>
        </authorList>
    </citation>
    <scope>NUCLEOTIDE SEQUENCE [LARGE SCALE GENOMIC DNA]</scope>
    <source>
        <strain evidence="5 6">ESL0416</strain>
    </source>
</reference>
<dbReference type="EMBL" id="CP048268">
    <property type="protein sequence ID" value="QYN52376.1"/>
    <property type="molecule type" value="Genomic_DNA"/>
</dbReference>